<keyword evidence="5 8" id="KW-1133">Transmembrane helix</keyword>
<keyword evidence="4 8" id="KW-0812">Transmembrane</keyword>
<feature type="region of interest" description="Disordered" evidence="7">
    <location>
        <begin position="203"/>
        <end position="234"/>
    </location>
</feature>
<evidence type="ECO:0000313" key="10">
    <source>
        <dbReference type="Proteomes" id="UP000286415"/>
    </source>
</evidence>
<dbReference type="EMBL" id="NIRI02000056">
    <property type="protein sequence ID" value="KAG5445772.1"/>
    <property type="molecule type" value="Genomic_DNA"/>
</dbReference>
<comment type="subcellular location">
    <subcellularLocation>
        <location evidence="1">Cell membrane</location>
        <topology evidence="1">Multi-pass membrane protein</topology>
    </subcellularLocation>
</comment>
<comment type="caution">
    <text evidence="9">The sequence shown here is derived from an EMBL/GenBank/DDBJ whole genome shotgun (WGS) entry which is preliminary data.</text>
</comment>
<dbReference type="Pfam" id="PF12036">
    <property type="entry name" value="DUF3522"/>
    <property type="match status" value="2"/>
</dbReference>
<feature type="transmembrane region" description="Helical" evidence="8">
    <location>
        <begin position="1084"/>
        <end position="1107"/>
    </location>
</feature>
<protein>
    <submittedName>
        <fullName evidence="9">Transmembrane protein 8B, variant 2</fullName>
    </submittedName>
</protein>
<evidence type="ECO:0000313" key="9">
    <source>
        <dbReference type="EMBL" id="KAG5445772.1"/>
    </source>
</evidence>
<gene>
    <name evidence="9" type="ORF">CSKR_113362</name>
</gene>
<evidence type="ECO:0000256" key="8">
    <source>
        <dbReference type="SAM" id="Phobius"/>
    </source>
</evidence>
<feature type="compositionally biased region" description="Polar residues" evidence="7">
    <location>
        <begin position="265"/>
        <end position="278"/>
    </location>
</feature>
<evidence type="ECO:0000256" key="1">
    <source>
        <dbReference type="ARBA" id="ARBA00004651"/>
    </source>
</evidence>
<evidence type="ECO:0000256" key="7">
    <source>
        <dbReference type="SAM" id="MobiDB-lite"/>
    </source>
</evidence>
<dbReference type="InterPro" id="IPR021910">
    <property type="entry name" value="NGX6/PGAP6/MYMK"/>
</dbReference>
<feature type="region of interest" description="Disordered" evidence="7">
    <location>
        <begin position="254"/>
        <end position="295"/>
    </location>
</feature>
<feature type="transmembrane region" description="Helical" evidence="8">
    <location>
        <begin position="1002"/>
        <end position="1025"/>
    </location>
</feature>
<comment type="similarity">
    <text evidence="2">Belongs to the TMEM8 family.</text>
</comment>
<dbReference type="PANTHER" id="PTHR14319">
    <property type="entry name" value="FIVE-SPAN TRANSMEMBRANE PROTEIN M83"/>
    <property type="match status" value="1"/>
</dbReference>
<keyword evidence="6 8" id="KW-0472">Membrane</keyword>
<evidence type="ECO:0000256" key="5">
    <source>
        <dbReference type="ARBA" id="ARBA00022989"/>
    </source>
</evidence>
<sequence length="1332" mass="148317">MDLCFWVHLCMLVTSLHFSLFALLPSQGLAIMILTATQTERLPPLYLKPFKTNGDIRYGYFNLPEACLNSRISVSITLDSNCSGPSLNIFLRPGSLPLVQPFDVEVPRGVVLLPDTLILSVSFKDGASPTSKWRGFKGIDVELSVSKSGTAASLDCNIYSPASGSWFFGAYTSVNSGRTDCYLQLFPQVNNEVITNAEPLTLRSPVPHSTVAPTEVPHVDTASFRTGPSHTRDQLHSRLISSFRPRLQASRKKLFTNRYRRDTTNRPNVPQPNTSGPSNDLPKEKRFERSGAEANGPTSITLELLPARGKLFRFRLPNGLNSIDLIIEECSVTPTSVLENESFPERSASSPCPVLLDASRDAIPTALASHMRQLLQSSNSHSGVLNNLSVSQHSLNFSLYRFQGKRYRFDALQGSRVAHYLYLRNLAHFGTMTLRLSFTDHFSCPFAMQTAHSPSAEYQPPYQNKIYSPLLSVLRDTAITNKTQASGKQATPSSQSNPRNLSLLSWVNANWPKLTMERRTRQMLTQRAELAHSLSQQDAFVDPELLLHKTFEKCSVWNAPSRVSMHYAFAYHLTYKPESGQYTNGLRIPPWHAIAIPFDLAPGLDTGGSLEVTLQLNPFDLMQHINHTHSLPLPRQVILHACLSRHAPTSPYDFISRKRCPLWLRLATHHGVAVSVAHAVFAAVSATLARNQPSHRSELPPLFDTSFDEAVDRSFLYLPYPSPGQWFLGLYAECYAASDVRWCDDPASAVDVGLVIQSRPCLNYRCRESGEGASLPPSRVLSRAAAEVQPVVQDQTSSILTPRWRPPWWNFRKPDHAAYQSPLVNSTWQASSLFGEGLCVELLQQSIFASTCACPPGRFGLGCLRPNSTELVDDPLPHGRELDELIYMWNGYSKDALLLALTNLAFVPGICLALIRRLWVPALAYTYTLVFSALYHLCDTDVMNIPARVGLRTISGGAASFGGYSLVRARGYHVVSTAPNGYHSVPHGFRFTSPACPLPLDILSFCDFFGGVLSVLVTMIAACACPLRYAQLAYVISMLFLSIAVQVARYSVGLFLIPSAVGFIILAFSWILRTRQTGRLFPPVQWWILSLFPGLVCAGTGLCLFLSPWMAREYTKLHSLWHILIGCSLLGLLPWPSRWRTALAVTIPRSVPLSCGGTIYDQGSSTPHGRTNARFSKRRFVSRLIKRTWKATSPDRSLSNSFAVSPVFAHRGRNIFSPVRCKWLLEPVSRWLWQLKRMCHIFHRKLDSLLELDCLLDTVVARWPRCKWLLPHGYMPHRSDRADYAPDVQIASAAQPHICSSDSSRSPLTRPTVLCVDITGDNSPTTVSDNII</sequence>
<dbReference type="Proteomes" id="UP000286415">
    <property type="component" value="Unassembled WGS sequence"/>
</dbReference>
<name>A0A8T1MA50_CLOSI</name>
<organism evidence="9 10">
    <name type="scientific">Clonorchis sinensis</name>
    <name type="common">Chinese liver fluke</name>
    <dbReference type="NCBI Taxonomy" id="79923"/>
    <lineage>
        <taxon>Eukaryota</taxon>
        <taxon>Metazoa</taxon>
        <taxon>Spiralia</taxon>
        <taxon>Lophotrochozoa</taxon>
        <taxon>Platyhelminthes</taxon>
        <taxon>Trematoda</taxon>
        <taxon>Digenea</taxon>
        <taxon>Opisthorchiida</taxon>
        <taxon>Opisthorchiata</taxon>
        <taxon>Opisthorchiidae</taxon>
        <taxon>Clonorchis</taxon>
    </lineage>
</organism>
<feature type="compositionally biased region" description="Basic and acidic residues" evidence="7">
    <location>
        <begin position="281"/>
        <end position="291"/>
    </location>
</feature>
<evidence type="ECO:0000256" key="4">
    <source>
        <dbReference type="ARBA" id="ARBA00022692"/>
    </source>
</evidence>
<evidence type="ECO:0000256" key="2">
    <source>
        <dbReference type="ARBA" id="ARBA00005542"/>
    </source>
</evidence>
<evidence type="ECO:0000256" key="6">
    <source>
        <dbReference type="ARBA" id="ARBA00023136"/>
    </source>
</evidence>
<keyword evidence="3" id="KW-1003">Cell membrane</keyword>
<proteinExistence type="inferred from homology"/>
<feature type="transmembrane region" description="Helical" evidence="8">
    <location>
        <begin position="921"/>
        <end position="937"/>
    </location>
</feature>
<reference evidence="9 10" key="1">
    <citation type="journal article" date="2018" name="Biotechnol. Adv.">
        <title>Improved genomic resources and new bioinformatic workflow for the carcinogenic parasite Clonorchis sinensis: Biotechnological implications.</title>
        <authorList>
            <person name="Wang D."/>
            <person name="Korhonen P.K."/>
            <person name="Gasser R.B."/>
            <person name="Young N.D."/>
        </authorList>
    </citation>
    <scope>NUCLEOTIDE SEQUENCE [LARGE SCALE GENOMIC DNA]</scope>
    <source>
        <strain evidence="9">Cs-k2</strain>
    </source>
</reference>
<evidence type="ECO:0000256" key="3">
    <source>
        <dbReference type="ARBA" id="ARBA00022475"/>
    </source>
</evidence>
<feature type="transmembrane region" description="Helical" evidence="8">
    <location>
        <begin position="1054"/>
        <end position="1072"/>
    </location>
</feature>
<reference evidence="9 10" key="2">
    <citation type="journal article" date="2021" name="Genomics">
        <title>High-quality reference genome for Clonorchis sinensis.</title>
        <authorList>
            <person name="Young N.D."/>
            <person name="Stroehlein A.J."/>
            <person name="Kinkar L."/>
            <person name="Wang T."/>
            <person name="Sohn W.M."/>
            <person name="Chang B.C.H."/>
            <person name="Kaur P."/>
            <person name="Weisz D."/>
            <person name="Dudchenko O."/>
            <person name="Aiden E.L."/>
            <person name="Korhonen P.K."/>
            <person name="Gasser R.B."/>
        </authorList>
    </citation>
    <scope>NUCLEOTIDE SEQUENCE [LARGE SCALE GENOMIC DNA]</scope>
    <source>
        <strain evidence="9">Cs-k2</strain>
    </source>
</reference>
<feature type="transmembrane region" description="Helical" evidence="8">
    <location>
        <begin position="896"/>
        <end position="915"/>
    </location>
</feature>
<dbReference type="OrthoDB" id="69646at2759"/>
<accession>A0A8T1MA50</accession>
<dbReference type="PANTHER" id="PTHR14319:SF3">
    <property type="entry name" value="TRANSMEMBRANE PROTEIN-LIKE PROTEIN"/>
    <property type="match status" value="1"/>
</dbReference>
<dbReference type="GO" id="GO:0005886">
    <property type="term" value="C:plasma membrane"/>
    <property type="evidence" value="ECO:0007669"/>
    <property type="project" value="UniProtKB-SubCell"/>
</dbReference>
<keyword evidence="10" id="KW-1185">Reference proteome</keyword>